<dbReference type="InterPro" id="IPR040445">
    <property type="entry name" value="Kir_TM"/>
</dbReference>
<feature type="transmembrane region" description="Helical" evidence="13">
    <location>
        <begin position="122"/>
        <end position="140"/>
    </location>
</feature>
<keyword evidence="5 11" id="KW-0851">Voltage-gated channel</keyword>
<keyword evidence="9 13" id="KW-0472">Membrane</keyword>
<protein>
    <submittedName>
        <fullName evidence="16">Inward rectifier K+ channel</fullName>
    </submittedName>
</protein>
<evidence type="ECO:0000256" key="3">
    <source>
        <dbReference type="ARBA" id="ARBA00022538"/>
    </source>
</evidence>
<evidence type="ECO:0000259" key="15">
    <source>
        <dbReference type="Pfam" id="PF17655"/>
    </source>
</evidence>
<evidence type="ECO:0000256" key="13">
    <source>
        <dbReference type="SAM" id="Phobius"/>
    </source>
</evidence>
<evidence type="ECO:0000256" key="5">
    <source>
        <dbReference type="ARBA" id="ARBA00022882"/>
    </source>
</evidence>
<evidence type="ECO:0000256" key="2">
    <source>
        <dbReference type="ARBA" id="ARBA00022448"/>
    </source>
</evidence>
<evidence type="ECO:0000256" key="6">
    <source>
        <dbReference type="ARBA" id="ARBA00022958"/>
    </source>
</evidence>
<feature type="compositionally biased region" description="Low complexity" evidence="12">
    <location>
        <begin position="19"/>
        <end position="29"/>
    </location>
</feature>
<dbReference type="AlphaFoldDB" id="A0A1Y1II39"/>
<keyword evidence="3 11" id="KW-0633">Potassium transport</keyword>
<dbReference type="PRINTS" id="PR01320">
    <property type="entry name" value="KIRCHANNEL"/>
</dbReference>
<feature type="region of interest" description="Disordered" evidence="12">
    <location>
        <begin position="1"/>
        <end position="29"/>
    </location>
</feature>
<keyword evidence="4 11" id="KW-0812">Transmembrane</keyword>
<dbReference type="InterPro" id="IPR016449">
    <property type="entry name" value="K_chnl_inward-rec_Kir"/>
</dbReference>
<dbReference type="InterPro" id="IPR014756">
    <property type="entry name" value="Ig_E-set"/>
</dbReference>
<evidence type="ECO:0000259" key="14">
    <source>
        <dbReference type="Pfam" id="PF01007"/>
    </source>
</evidence>
<evidence type="ECO:0000256" key="12">
    <source>
        <dbReference type="SAM" id="MobiDB-lite"/>
    </source>
</evidence>
<dbReference type="InterPro" id="IPR041647">
    <property type="entry name" value="IRK_C"/>
</dbReference>
<feature type="domain" description="Potassium channel inwardly rectifying transmembrane" evidence="14">
    <location>
        <begin position="52"/>
        <end position="180"/>
    </location>
</feature>
<comment type="similarity">
    <text evidence="11">Belongs to the inward rectifier-type potassium channel (TC 1.A.2.1) family.</text>
</comment>
<keyword evidence="8 11" id="KW-0406">Ion transport</keyword>
<dbReference type="Gene3D" id="2.60.40.1400">
    <property type="entry name" value="G protein-activated inward rectifier potassium channel 1"/>
    <property type="match status" value="1"/>
</dbReference>
<keyword evidence="7 13" id="KW-1133">Transmembrane helix</keyword>
<dbReference type="SUPFAM" id="SSF81296">
    <property type="entry name" value="E set domains"/>
    <property type="match status" value="1"/>
</dbReference>
<keyword evidence="6 11" id="KW-0630">Potassium</keyword>
<dbReference type="OrthoDB" id="273257at2759"/>
<dbReference type="InterPro" id="IPR013518">
    <property type="entry name" value="K_chnl_inward-rec_Kir_cyto"/>
</dbReference>
<gene>
    <name evidence="16" type="ORF">KFL_005570020</name>
</gene>
<dbReference type="Pfam" id="PF17655">
    <property type="entry name" value="IRK_C"/>
    <property type="match status" value="1"/>
</dbReference>
<dbReference type="Pfam" id="PF01007">
    <property type="entry name" value="IRK"/>
    <property type="match status" value="1"/>
</dbReference>
<dbReference type="PANTHER" id="PTHR11767">
    <property type="entry name" value="INWARD RECTIFIER POTASSIUM CHANNEL"/>
    <property type="match status" value="1"/>
</dbReference>
<evidence type="ECO:0000256" key="7">
    <source>
        <dbReference type="ARBA" id="ARBA00022989"/>
    </source>
</evidence>
<dbReference type="Proteomes" id="UP000054558">
    <property type="component" value="Unassembled WGS sequence"/>
</dbReference>
<sequence length="524" mass="57520">MPGSFTDPGSSSERSRWGQLQSPLLSSSPTPYGSFNNLGVASGSRGKKLPLVDHKGRMNVEMTGFPKGFLYYNDLFHTLVNLKNWRFTALLFAVYFLLFVVFAIPFYIDARHNRCIPGVRSFLHAIWFSVQSALTIGFGGEMVPNPDCKMSNFLVALEGVITLLVNYSLLGVVYARFSRPAKRAGTLRFSRNMVLYEEDGVPCLALRVGNIRKHQIIEAHVRMLVAINRPYAAEDESVFRFTTLPVLGGGQVFLGLPAIVAHPITPSSPLYGLTFEMMEQCDMEILVLLEGVDASTSAKLQARASYRPSDIKLNCCFSTMVTRQPSGRRAVDFRSFDAVVPVTPSAMRRPLRSLAFPDASSPSPNGRGRHGAGMRVRSRTPPPEWERQEATVAWSMPSEDHLSRLEKEQDANMAVRGAGPGPLSADGLPPGVQRTVDEGRQKAVERAAAHAALERTTEFTPAQAAAFQAVCTEAEGKILALEGQVRQWRLALLELAVKAQRADLETVREDAKVAMQHVMAAGGV</sequence>
<dbReference type="GO" id="GO:0034765">
    <property type="term" value="P:regulation of monoatomic ion transmembrane transport"/>
    <property type="evidence" value="ECO:0000318"/>
    <property type="project" value="GO_Central"/>
</dbReference>
<accession>A0A1Y1II39</accession>
<comment type="subcellular location">
    <subcellularLocation>
        <location evidence="1 11">Membrane</location>
        <topology evidence="1 11">Multi-pass membrane protein</topology>
    </subcellularLocation>
</comment>
<dbReference type="OMA" id="QHAEKAC"/>
<dbReference type="SUPFAM" id="SSF81324">
    <property type="entry name" value="Voltage-gated potassium channels"/>
    <property type="match status" value="1"/>
</dbReference>
<keyword evidence="10 11" id="KW-0407">Ion channel</keyword>
<keyword evidence="2 11" id="KW-0813">Transport</keyword>
<dbReference type="GO" id="GO:0005242">
    <property type="term" value="F:inward rectifier potassium channel activity"/>
    <property type="evidence" value="ECO:0000318"/>
    <property type="project" value="GO_Central"/>
</dbReference>
<dbReference type="GO" id="GO:0005886">
    <property type="term" value="C:plasma membrane"/>
    <property type="evidence" value="ECO:0000318"/>
    <property type="project" value="GO_Central"/>
</dbReference>
<evidence type="ECO:0000313" key="16">
    <source>
        <dbReference type="EMBL" id="GAQ89742.1"/>
    </source>
</evidence>
<dbReference type="Gene3D" id="1.10.287.70">
    <property type="match status" value="1"/>
</dbReference>
<evidence type="ECO:0000256" key="4">
    <source>
        <dbReference type="ARBA" id="ARBA00022692"/>
    </source>
</evidence>
<keyword evidence="17" id="KW-1185">Reference proteome</keyword>
<dbReference type="STRING" id="105231.A0A1Y1II39"/>
<feature type="region of interest" description="Disordered" evidence="12">
    <location>
        <begin position="354"/>
        <end position="384"/>
    </location>
</feature>
<dbReference type="EMBL" id="DF237506">
    <property type="protein sequence ID" value="GAQ89742.1"/>
    <property type="molecule type" value="Genomic_DNA"/>
</dbReference>
<reference evidence="16 17" key="1">
    <citation type="journal article" date="2014" name="Nat. Commun.">
        <title>Klebsormidium flaccidum genome reveals primary factors for plant terrestrial adaptation.</title>
        <authorList>
            <person name="Hori K."/>
            <person name="Maruyama F."/>
            <person name="Fujisawa T."/>
            <person name="Togashi T."/>
            <person name="Yamamoto N."/>
            <person name="Seo M."/>
            <person name="Sato S."/>
            <person name="Yamada T."/>
            <person name="Mori H."/>
            <person name="Tajima N."/>
            <person name="Moriyama T."/>
            <person name="Ikeuchi M."/>
            <person name="Watanabe M."/>
            <person name="Wada H."/>
            <person name="Kobayashi K."/>
            <person name="Saito M."/>
            <person name="Masuda T."/>
            <person name="Sasaki-Sekimoto Y."/>
            <person name="Mashiguchi K."/>
            <person name="Awai K."/>
            <person name="Shimojima M."/>
            <person name="Masuda S."/>
            <person name="Iwai M."/>
            <person name="Nobusawa T."/>
            <person name="Narise T."/>
            <person name="Kondo S."/>
            <person name="Saito H."/>
            <person name="Sato R."/>
            <person name="Murakawa M."/>
            <person name="Ihara Y."/>
            <person name="Oshima-Yamada Y."/>
            <person name="Ohtaka K."/>
            <person name="Satoh M."/>
            <person name="Sonobe K."/>
            <person name="Ishii M."/>
            <person name="Ohtani R."/>
            <person name="Kanamori-Sato M."/>
            <person name="Honoki R."/>
            <person name="Miyazaki D."/>
            <person name="Mochizuki H."/>
            <person name="Umetsu J."/>
            <person name="Higashi K."/>
            <person name="Shibata D."/>
            <person name="Kamiya Y."/>
            <person name="Sato N."/>
            <person name="Nakamura Y."/>
            <person name="Tabata S."/>
            <person name="Ida S."/>
            <person name="Kurokawa K."/>
            <person name="Ohta H."/>
        </authorList>
    </citation>
    <scope>NUCLEOTIDE SEQUENCE [LARGE SCALE GENOMIC DNA]</scope>
    <source>
        <strain evidence="16 17">NIES-2285</strain>
    </source>
</reference>
<organism evidence="16 17">
    <name type="scientific">Klebsormidium nitens</name>
    <name type="common">Green alga</name>
    <name type="synonym">Ulothrix nitens</name>
    <dbReference type="NCBI Taxonomy" id="105231"/>
    <lineage>
        <taxon>Eukaryota</taxon>
        <taxon>Viridiplantae</taxon>
        <taxon>Streptophyta</taxon>
        <taxon>Klebsormidiophyceae</taxon>
        <taxon>Klebsormidiales</taxon>
        <taxon>Klebsormidiaceae</taxon>
        <taxon>Klebsormidium</taxon>
    </lineage>
</organism>
<evidence type="ECO:0000256" key="10">
    <source>
        <dbReference type="ARBA" id="ARBA00023303"/>
    </source>
</evidence>
<evidence type="ECO:0000256" key="11">
    <source>
        <dbReference type="RuleBase" id="RU003822"/>
    </source>
</evidence>
<proteinExistence type="inferred from homology"/>
<feature type="transmembrane region" description="Helical" evidence="13">
    <location>
        <begin position="152"/>
        <end position="175"/>
    </location>
</feature>
<feature type="domain" description="Inward rectifier potassium channel C-terminal" evidence="15">
    <location>
        <begin position="187"/>
        <end position="343"/>
    </location>
</feature>
<dbReference type="GO" id="GO:0034702">
    <property type="term" value="C:monoatomic ion channel complex"/>
    <property type="evidence" value="ECO:0007669"/>
    <property type="project" value="UniProtKB-KW"/>
</dbReference>
<feature type="compositionally biased region" description="Basic residues" evidence="12">
    <location>
        <begin position="367"/>
        <end position="378"/>
    </location>
</feature>
<evidence type="ECO:0000256" key="9">
    <source>
        <dbReference type="ARBA" id="ARBA00023136"/>
    </source>
</evidence>
<dbReference type="PANTHER" id="PTHR11767:SF102">
    <property type="entry name" value="INWARDLY RECTIFYING POTASSIUM CHANNEL 1, ISOFORM F"/>
    <property type="match status" value="1"/>
</dbReference>
<evidence type="ECO:0000256" key="1">
    <source>
        <dbReference type="ARBA" id="ARBA00004141"/>
    </source>
</evidence>
<dbReference type="GO" id="GO:1990573">
    <property type="term" value="P:potassium ion import across plasma membrane"/>
    <property type="evidence" value="ECO:0000318"/>
    <property type="project" value="GO_Central"/>
</dbReference>
<evidence type="ECO:0000256" key="8">
    <source>
        <dbReference type="ARBA" id="ARBA00023065"/>
    </source>
</evidence>
<feature type="transmembrane region" description="Helical" evidence="13">
    <location>
        <begin position="87"/>
        <end position="110"/>
    </location>
</feature>
<name>A0A1Y1II39_KLENI</name>
<evidence type="ECO:0000313" key="17">
    <source>
        <dbReference type="Proteomes" id="UP000054558"/>
    </source>
</evidence>